<organism evidence="1 2">
    <name type="scientific">Hafnia psychrotolerans</name>
    <dbReference type="NCBI Taxonomy" id="1477018"/>
    <lineage>
        <taxon>Bacteria</taxon>
        <taxon>Pseudomonadati</taxon>
        <taxon>Pseudomonadota</taxon>
        <taxon>Gammaproteobacteria</taxon>
        <taxon>Enterobacterales</taxon>
        <taxon>Hafniaceae</taxon>
        <taxon>Hafnia</taxon>
    </lineage>
</organism>
<sequence length="123" mass="13515">MRITARKKAILSYFDPHALDFIQSEIGRPPYDVSGIAYLLNGGLAGNKKHQVESARRTLESMVKDGLLERVTSYEKRQDRTQGSAQAAGVWCKVSRYGLPGQCAVARDNGGSSAIDGEWSRVE</sequence>
<keyword evidence="2" id="KW-1185">Reference proteome</keyword>
<dbReference type="Proteomes" id="UP000627464">
    <property type="component" value="Unassembled WGS sequence"/>
</dbReference>
<proteinExistence type="predicted"/>
<reference evidence="2" key="1">
    <citation type="journal article" date="2019" name="Int. J. Syst. Evol. Microbiol.">
        <title>The Global Catalogue of Microorganisms (GCM) 10K type strain sequencing project: providing services to taxonomists for standard genome sequencing and annotation.</title>
        <authorList>
            <consortium name="The Broad Institute Genomics Platform"/>
            <consortium name="The Broad Institute Genome Sequencing Center for Infectious Disease"/>
            <person name="Wu L."/>
            <person name="Ma J."/>
        </authorList>
    </citation>
    <scope>NUCLEOTIDE SEQUENCE [LARGE SCALE GENOMIC DNA]</scope>
    <source>
        <strain evidence="2">CGMCC 1.12806</strain>
    </source>
</reference>
<protein>
    <submittedName>
        <fullName evidence="1">Uncharacterized protein</fullName>
    </submittedName>
</protein>
<name>A0ABQ1H4G6_9GAMM</name>
<accession>A0ABQ1H4G6</accession>
<dbReference type="EMBL" id="BMFZ01000012">
    <property type="protein sequence ID" value="GGA58425.1"/>
    <property type="molecule type" value="Genomic_DNA"/>
</dbReference>
<evidence type="ECO:0000313" key="2">
    <source>
        <dbReference type="Proteomes" id="UP000627464"/>
    </source>
</evidence>
<evidence type="ECO:0000313" key="1">
    <source>
        <dbReference type="EMBL" id="GGA58425.1"/>
    </source>
</evidence>
<dbReference type="RefSeq" id="WP_188475034.1">
    <property type="nucleotide sequence ID" value="NZ_BMFZ01000012.1"/>
</dbReference>
<comment type="caution">
    <text evidence="1">The sequence shown here is derived from an EMBL/GenBank/DDBJ whole genome shotgun (WGS) entry which is preliminary data.</text>
</comment>
<gene>
    <name evidence="1" type="ORF">GCM10011328_37310</name>
</gene>